<comment type="caution">
    <text evidence="1">The sequence shown here is derived from an EMBL/GenBank/DDBJ whole genome shotgun (WGS) entry which is preliminary data.</text>
</comment>
<dbReference type="HOGENOM" id="CLU_2497710_0_0_1"/>
<dbReference type="Proteomes" id="UP000019471">
    <property type="component" value="Unassembled WGS sequence"/>
</dbReference>
<reference evidence="1 2" key="1">
    <citation type="submission" date="2013-03" db="EMBL/GenBank/DDBJ databases">
        <title>The Genome Sequence of Cladophialophora psammophila CBS 110553.</title>
        <authorList>
            <consortium name="The Broad Institute Genomics Platform"/>
            <person name="Cuomo C."/>
            <person name="de Hoog S."/>
            <person name="Gorbushina A."/>
            <person name="Walker B."/>
            <person name="Young S.K."/>
            <person name="Zeng Q."/>
            <person name="Gargeya S."/>
            <person name="Fitzgerald M."/>
            <person name="Haas B."/>
            <person name="Abouelleil A."/>
            <person name="Allen A.W."/>
            <person name="Alvarado L."/>
            <person name="Arachchi H.M."/>
            <person name="Berlin A.M."/>
            <person name="Chapman S.B."/>
            <person name="Gainer-Dewar J."/>
            <person name="Goldberg J."/>
            <person name="Griggs A."/>
            <person name="Gujja S."/>
            <person name="Hansen M."/>
            <person name="Howarth C."/>
            <person name="Imamovic A."/>
            <person name="Ireland A."/>
            <person name="Larimer J."/>
            <person name="McCowan C."/>
            <person name="Murphy C."/>
            <person name="Pearson M."/>
            <person name="Poon T.W."/>
            <person name="Priest M."/>
            <person name="Roberts A."/>
            <person name="Saif S."/>
            <person name="Shea T."/>
            <person name="Sisk P."/>
            <person name="Sykes S."/>
            <person name="Wortman J."/>
            <person name="Nusbaum C."/>
            <person name="Birren B."/>
        </authorList>
    </citation>
    <scope>NUCLEOTIDE SEQUENCE [LARGE SCALE GENOMIC DNA]</scope>
    <source>
        <strain evidence="1 2">CBS 110553</strain>
    </source>
</reference>
<evidence type="ECO:0000313" key="2">
    <source>
        <dbReference type="Proteomes" id="UP000019471"/>
    </source>
</evidence>
<keyword evidence="2" id="KW-1185">Reference proteome</keyword>
<accession>W9X4R8</accession>
<dbReference type="EMBL" id="AMGX01000002">
    <property type="protein sequence ID" value="EXJ75203.1"/>
    <property type="molecule type" value="Genomic_DNA"/>
</dbReference>
<dbReference type="AlphaFoldDB" id="W9X4R8"/>
<organism evidence="1 2">
    <name type="scientific">Cladophialophora psammophila CBS 110553</name>
    <dbReference type="NCBI Taxonomy" id="1182543"/>
    <lineage>
        <taxon>Eukaryota</taxon>
        <taxon>Fungi</taxon>
        <taxon>Dikarya</taxon>
        <taxon>Ascomycota</taxon>
        <taxon>Pezizomycotina</taxon>
        <taxon>Eurotiomycetes</taxon>
        <taxon>Chaetothyriomycetidae</taxon>
        <taxon>Chaetothyriales</taxon>
        <taxon>Herpotrichiellaceae</taxon>
        <taxon>Cladophialophora</taxon>
    </lineage>
</organism>
<protein>
    <submittedName>
        <fullName evidence="1">Uncharacterized protein</fullName>
    </submittedName>
</protein>
<name>W9X4R8_9EURO</name>
<dbReference type="STRING" id="1182543.W9X4R8"/>
<sequence length="86" mass="10185">MEENNLAIKWFHINEIVWMKTPDKPLSMNVSLGIWLDTPDTAEWVVNNGLVFGPRHKRSIEHYRIEKKRCYRCQGFGPPGMIMQRK</sequence>
<gene>
    <name evidence="1" type="ORF">A1O5_01899</name>
</gene>
<proteinExistence type="predicted"/>
<dbReference type="RefSeq" id="XP_007740705.1">
    <property type="nucleotide sequence ID" value="XM_007742515.1"/>
</dbReference>
<dbReference type="OrthoDB" id="4509126at2759"/>
<evidence type="ECO:0000313" key="1">
    <source>
        <dbReference type="EMBL" id="EXJ75203.1"/>
    </source>
</evidence>
<dbReference type="GeneID" id="19186632"/>